<dbReference type="Proteomes" id="UP000320582">
    <property type="component" value="Unassembled WGS sequence"/>
</dbReference>
<dbReference type="Gene3D" id="2.130.10.10">
    <property type="entry name" value="YVTN repeat-like/Quinoprotein amine dehydrogenase"/>
    <property type="match status" value="1"/>
</dbReference>
<dbReference type="EMBL" id="VFPT01000004">
    <property type="protein sequence ID" value="TQM89836.1"/>
    <property type="molecule type" value="Genomic_DNA"/>
</dbReference>
<organism evidence="1 2">
    <name type="scientific">Roseinatronobacter monicus</name>
    <dbReference type="NCBI Taxonomy" id="393481"/>
    <lineage>
        <taxon>Bacteria</taxon>
        <taxon>Pseudomonadati</taxon>
        <taxon>Pseudomonadota</taxon>
        <taxon>Alphaproteobacteria</taxon>
        <taxon>Rhodobacterales</taxon>
        <taxon>Paracoccaceae</taxon>
        <taxon>Roseinatronobacter</taxon>
    </lineage>
</organism>
<evidence type="ECO:0000313" key="2">
    <source>
        <dbReference type="Proteomes" id="UP000320582"/>
    </source>
</evidence>
<dbReference type="AlphaFoldDB" id="A0A543K441"/>
<accession>A0A543K441</accession>
<evidence type="ECO:0000313" key="1">
    <source>
        <dbReference type="EMBL" id="TQM89836.1"/>
    </source>
</evidence>
<gene>
    <name evidence="1" type="ORF">BD293_4144</name>
</gene>
<comment type="caution">
    <text evidence="1">The sequence shown here is derived from an EMBL/GenBank/DDBJ whole genome shotgun (WGS) entry which is preliminary data.</text>
</comment>
<proteinExistence type="predicted"/>
<keyword evidence="2" id="KW-1185">Reference proteome</keyword>
<name>A0A543K441_9RHOB</name>
<dbReference type="OrthoDB" id="9814620at2"/>
<dbReference type="SUPFAM" id="SSF50978">
    <property type="entry name" value="WD40 repeat-like"/>
    <property type="match status" value="1"/>
</dbReference>
<protein>
    <submittedName>
        <fullName evidence="1">WD-40 repeat-containing protein</fullName>
    </submittedName>
</protein>
<dbReference type="InterPro" id="IPR015943">
    <property type="entry name" value="WD40/YVTN_repeat-like_dom_sf"/>
</dbReference>
<dbReference type="RefSeq" id="WP_142085391.1">
    <property type="nucleotide sequence ID" value="NZ_VFPT01000004.1"/>
</dbReference>
<sequence length="299" mass="31854">MSGGLTLDPSTLSGSGPTQIELNARHMDIGAVPVLGAALGETIALACGDGQMRFFARDGNMSAYQVHRGAILSMVLLPGEEGVLTGGDDGRFLRMSSDGTVTELSAHQRGWVDHVAAGKYGRIACSVGRVANLHDEDGHVHALEHPSTVAGLAFDAKGKRLAVAHYGGVTVWSKEKRGWKPSTLKWAGSHTGVTFSPDGRFVISMMQENALHGWRLRDKADLRMSGYPSKVKSWAWAADLPWLITSGADQAILWPFDGVKGPMGRSPLQLCWSVPSLATAVAAVPGREMALLHGPYGFC</sequence>
<reference evidence="1 2" key="1">
    <citation type="submission" date="2019-06" db="EMBL/GenBank/DDBJ databases">
        <title>Genomic Encyclopedia of Archaeal and Bacterial Type Strains, Phase II (KMG-II): from individual species to whole genera.</title>
        <authorList>
            <person name="Goeker M."/>
        </authorList>
    </citation>
    <scope>NUCLEOTIDE SEQUENCE [LARGE SCALE GENOMIC DNA]</scope>
    <source>
        <strain evidence="1 2">DSM 18423</strain>
    </source>
</reference>
<dbReference type="InterPro" id="IPR036322">
    <property type="entry name" value="WD40_repeat_dom_sf"/>
</dbReference>